<evidence type="ECO:0000256" key="6">
    <source>
        <dbReference type="SAM" id="Phobius"/>
    </source>
</evidence>
<keyword evidence="4 6" id="KW-1133">Transmembrane helix</keyword>
<comment type="caution">
    <text evidence="8">The sequence shown here is derived from an EMBL/GenBank/DDBJ whole genome shotgun (WGS) entry which is preliminary data.</text>
</comment>
<evidence type="ECO:0000256" key="3">
    <source>
        <dbReference type="ARBA" id="ARBA00022692"/>
    </source>
</evidence>
<dbReference type="InterPro" id="IPR018076">
    <property type="entry name" value="T2SS_GspF_dom"/>
</dbReference>
<feature type="domain" description="Type II secretion system protein GspF" evidence="7">
    <location>
        <begin position="141"/>
        <end position="265"/>
    </location>
</feature>
<proteinExistence type="predicted"/>
<dbReference type="PANTHER" id="PTHR35007">
    <property type="entry name" value="INTEGRAL MEMBRANE PROTEIN-RELATED"/>
    <property type="match status" value="1"/>
</dbReference>
<organism evidence="8">
    <name type="scientific">Schlesneria paludicola</name>
    <dbReference type="NCBI Taxonomy" id="360056"/>
    <lineage>
        <taxon>Bacteria</taxon>
        <taxon>Pseudomonadati</taxon>
        <taxon>Planctomycetota</taxon>
        <taxon>Planctomycetia</taxon>
        <taxon>Planctomycetales</taxon>
        <taxon>Planctomycetaceae</taxon>
        <taxon>Schlesneria</taxon>
    </lineage>
</organism>
<feature type="transmembrane region" description="Helical" evidence="6">
    <location>
        <begin position="6"/>
        <end position="25"/>
    </location>
</feature>
<name>A0A7C4LMX6_9PLAN</name>
<feature type="transmembrane region" description="Helical" evidence="6">
    <location>
        <begin position="285"/>
        <end position="304"/>
    </location>
</feature>
<dbReference type="Gene3D" id="1.20.81.30">
    <property type="entry name" value="Type II secretion system (T2SS), domain F"/>
    <property type="match status" value="1"/>
</dbReference>
<evidence type="ECO:0000259" key="7">
    <source>
        <dbReference type="Pfam" id="PF00482"/>
    </source>
</evidence>
<sequence>MGVSLVTLVAFVAISACALAGGLLIRELVFGTRAAGGPAVGRLRRVPDVFDQPLAQTFFGRIDQGFDRLVLESGTDLLPTTTFLIMLAGALLAGGIGYLATDEPLYGIMGGIVGLSVPFVALVFARNRRMRAIREQLPLVLDIIARATRAGQSVEQAISLVAQEAGGALGPEFRKCEQQLQMGRAFDRVLKSLAARVRIVEMRIFATTLIVQRQSGGPLSETLERMASVIRDRITAARQIRASTGAGRMSTLVVAAVSPLAYLFVFMFQRSHLDILFQDPVGRTLLMMAVLLEIAGLIWVFTLLKREE</sequence>
<reference evidence="8" key="1">
    <citation type="journal article" date="2020" name="mSystems">
        <title>Genome- and Community-Level Interaction Insights into Carbon Utilization and Element Cycling Functions of Hydrothermarchaeota in Hydrothermal Sediment.</title>
        <authorList>
            <person name="Zhou Z."/>
            <person name="Liu Y."/>
            <person name="Xu W."/>
            <person name="Pan J."/>
            <person name="Luo Z.H."/>
            <person name="Li M."/>
        </authorList>
    </citation>
    <scope>NUCLEOTIDE SEQUENCE [LARGE SCALE GENOMIC DNA]</scope>
    <source>
        <strain evidence="8">SpSt-508</strain>
    </source>
</reference>
<evidence type="ECO:0000256" key="4">
    <source>
        <dbReference type="ARBA" id="ARBA00022989"/>
    </source>
</evidence>
<feature type="transmembrane region" description="Helical" evidence="6">
    <location>
        <begin position="246"/>
        <end position="265"/>
    </location>
</feature>
<evidence type="ECO:0000256" key="5">
    <source>
        <dbReference type="ARBA" id="ARBA00023136"/>
    </source>
</evidence>
<evidence type="ECO:0000256" key="1">
    <source>
        <dbReference type="ARBA" id="ARBA00004651"/>
    </source>
</evidence>
<keyword evidence="5 6" id="KW-0472">Membrane</keyword>
<keyword evidence="2" id="KW-1003">Cell membrane</keyword>
<feature type="transmembrane region" description="Helical" evidence="6">
    <location>
        <begin position="105"/>
        <end position="125"/>
    </location>
</feature>
<feature type="transmembrane region" description="Helical" evidence="6">
    <location>
        <begin position="77"/>
        <end position="99"/>
    </location>
</feature>
<gene>
    <name evidence="8" type="ORF">ENS64_00345</name>
</gene>
<dbReference type="EMBL" id="DSVQ01000001">
    <property type="protein sequence ID" value="HGT37711.1"/>
    <property type="molecule type" value="Genomic_DNA"/>
</dbReference>
<comment type="subcellular location">
    <subcellularLocation>
        <location evidence="1">Cell membrane</location>
        <topology evidence="1">Multi-pass membrane protein</topology>
    </subcellularLocation>
</comment>
<dbReference type="AlphaFoldDB" id="A0A7C4LMX6"/>
<dbReference type="GO" id="GO:0005886">
    <property type="term" value="C:plasma membrane"/>
    <property type="evidence" value="ECO:0007669"/>
    <property type="project" value="UniProtKB-SubCell"/>
</dbReference>
<dbReference type="Pfam" id="PF00482">
    <property type="entry name" value="T2SSF"/>
    <property type="match status" value="1"/>
</dbReference>
<evidence type="ECO:0000313" key="8">
    <source>
        <dbReference type="EMBL" id="HGT37711.1"/>
    </source>
</evidence>
<accession>A0A7C4LMX6</accession>
<protein>
    <recommendedName>
        <fullName evidence="7">Type II secretion system protein GspF domain-containing protein</fullName>
    </recommendedName>
</protein>
<evidence type="ECO:0000256" key="2">
    <source>
        <dbReference type="ARBA" id="ARBA00022475"/>
    </source>
</evidence>
<keyword evidence="3 6" id="KW-0812">Transmembrane</keyword>
<dbReference type="PANTHER" id="PTHR35007:SF1">
    <property type="entry name" value="PILUS ASSEMBLY PROTEIN"/>
    <property type="match status" value="1"/>
</dbReference>
<dbReference type="InterPro" id="IPR042094">
    <property type="entry name" value="T2SS_GspF_sf"/>
</dbReference>